<reference evidence="3" key="1">
    <citation type="journal article" date="2019" name="Int. J. Syst. Evol. Microbiol.">
        <title>The Global Catalogue of Microorganisms (GCM) 10K type strain sequencing project: providing services to taxonomists for standard genome sequencing and annotation.</title>
        <authorList>
            <consortium name="The Broad Institute Genomics Platform"/>
            <consortium name="The Broad Institute Genome Sequencing Center for Infectious Disease"/>
            <person name="Wu L."/>
            <person name="Ma J."/>
        </authorList>
    </citation>
    <scope>NUCLEOTIDE SEQUENCE [LARGE SCALE GENOMIC DNA]</scope>
    <source>
        <strain evidence="3">KACC 12634</strain>
    </source>
</reference>
<evidence type="ECO:0000256" key="1">
    <source>
        <dbReference type="SAM" id="Phobius"/>
    </source>
</evidence>
<feature type="transmembrane region" description="Helical" evidence="1">
    <location>
        <begin position="173"/>
        <end position="193"/>
    </location>
</feature>
<keyword evidence="1" id="KW-0812">Transmembrane</keyword>
<keyword evidence="3" id="KW-1185">Reference proteome</keyword>
<feature type="transmembrane region" description="Helical" evidence="1">
    <location>
        <begin position="20"/>
        <end position="40"/>
    </location>
</feature>
<sequence>MLDALRFEWKRLTTLRSTYWLIGMGLLVSTGVAVLVGVAARNDPVSADIMWIALNGGAGFGLPFLAVFMAIIGIFACGHEYRHGTIQPTLTSLPQRNRLILAKLAVVLSTTLVVTLVSMAVNLGVVYAVWGEAPGLFDDPLGTSLIGYVVYMLLYVLVGFGLGLLFRGVPSALVVIFLMPLIIENMVMGLSMIPQLDWLVPVVKFLPFSDGARLLELSAPGDFGPGAPDFDLFPRWGAGGIFALFAALILASAWTLFKKRDA</sequence>
<feature type="transmembrane region" description="Helical" evidence="1">
    <location>
        <begin position="236"/>
        <end position="257"/>
    </location>
</feature>
<dbReference type="EMBL" id="JBHSYS010000004">
    <property type="protein sequence ID" value="MFC6959264.1"/>
    <property type="molecule type" value="Genomic_DNA"/>
</dbReference>
<protein>
    <recommendedName>
        <fullName evidence="4">ABC-2 type transport system permease protein</fullName>
    </recommendedName>
</protein>
<name>A0ABW2DE95_9ACTN</name>
<dbReference type="RefSeq" id="WP_382345015.1">
    <property type="nucleotide sequence ID" value="NZ_JBHMBP010000001.1"/>
</dbReference>
<feature type="transmembrane region" description="Helical" evidence="1">
    <location>
        <begin position="99"/>
        <end position="125"/>
    </location>
</feature>
<evidence type="ECO:0008006" key="4">
    <source>
        <dbReference type="Google" id="ProtNLM"/>
    </source>
</evidence>
<keyword evidence="1" id="KW-1133">Transmembrane helix</keyword>
<accession>A0ABW2DE95</accession>
<evidence type="ECO:0000313" key="3">
    <source>
        <dbReference type="Proteomes" id="UP001596470"/>
    </source>
</evidence>
<evidence type="ECO:0000313" key="2">
    <source>
        <dbReference type="EMBL" id="MFC6959264.1"/>
    </source>
</evidence>
<feature type="transmembrane region" description="Helical" evidence="1">
    <location>
        <begin position="60"/>
        <end position="78"/>
    </location>
</feature>
<keyword evidence="1" id="KW-0472">Membrane</keyword>
<organism evidence="2 3">
    <name type="scientific">Glycomyces mayteni</name>
    <dbReference type="NCBI Taxonomy" id="543887"/>
    <lineage>
        <taxon>Bacteria</taxon>
        <taxon>Bacillati</taxon>
        <taxon>Actinomycetota</taxon>
        <taxon>Actinomycetes</taxon>
        <taxon>Glycomycetales</taxon>
        <taxon>Glycomycetaceae</taxon>
        <taxon>Glycomyces</taxon>
    </lineage>
</organism>
<proteinExistence type="predicted"/>
<dbReference type="Proteomes" id="UP001596470">
    <property type="component" value="Unassembled WGS sequence"/>
</dbReference>
<comment type="caution">
    <text evidence="2">The sequence shown here is derived from an EMBL/GenBank/DDBJ whole genome shotgun (WGS) entry which is preliminary data.</text>
</comment>
<gene>
    <name evidence="2" type="ORF">ACFQS3_18880</name>
</gene>
<feature type="transmembrane region" description="Helical" evidence="1">
    <location>
        <begin position="145"/>
        <end position="166"/>
    </location>
</feature>